<sequence length="29" mass="3610">HDRRPMRRRSSSARSPSSPAYRRYSNYRR</sequence>
<reference evidence="2" key="1">
    <citation type="submission" date="2021-02" db="EMBL/GenBank/DDBJ databases">
        <authorList>
            <person name="Nowell W R."/>
        </authorList>
    </citation>
    <scope>NUCLEOTIDE SEQUENCE</scope>
</reference>
<evidence type="ECO:0000256" key="1">
    <source>
        <dbReference type="SAM" id="MobiDB-lite"/>
    </source>
</evidence>
<feature type="compositionally biased region" description="Basic residues" evidence="1">
    <location>
        <begin position="1"/>
        <end position="11"/>
    </location>
</feature>
<comment type="caution">
    <text evidence="2">The sequence shown here is derived from an EMBL/GenBank/DDBJ whole genome shotgun (WGS) entry which is preliminary data.</text>
</comment>
<dbReference type="Proteomes" id="UP000681722">
    <property type="component" value="Unassembled WGS sequence"/>
</dbReference>
<accession>A0A8S2QEC9</accession>
<feature type="region of interest" description="Disordered" evidence="1">
    <location>
        <begin position="1"/>
        <end position="29"/>
    </location>
</feature>
<feature type="non-terminal residue" evidence="2">
    <location>
        <position position="1"/>
    </location>
</feature>
<feature type="compositionally biased region" description="Low complexity" evidence="1">
    <location>
        <begin position="12"/>
        <end position="29"/>
    </location>
</feature>
<dbReference type="EMBL" id="CAJOBC010032327">
    <property type="protein sequence ID" value="CAF4095581.1"/>
    <property type="molecule type" value="Genomic_DNA"/>
</dbReference>
<evidence type="ECO:0000313" key="2">
    <source>
        <dbReference type="EMBL" id="CAF4095581.1"/>
    </source>
</evidence>
<protein>
    <submittedName>
        <fullName evidence="2">Uncharacterized protein</fullName>
    </submittedName>
</protein>
<organism evidence="2 3">
    <name type="scientific">Didymodactylos carnosus</name>
    <dbReference type="NCBI Taxonomy" id="1234261"/>
    <lineage>
        <taxon>Eukaryota</taxon>
        <taxon>Metazoa</taxon>
        <taxon>Spiralia</taxon>
        <taxon>Gnathifera</taxon>
        <taxon>Rotifera</taxon>
        <taxon>Eurotatoria</taxon>
        <taxon>Bdelloidea</taxon>
        <taxon>Philodinida</taxon>
        <taxon>Philodinidae</taxon>
        <taxon>Didymodactylos</taxon>
    </lineage>
</organism>
<dbReference type="AlphaFoldDB" id="A0A8S2QEC9"/>
<proteinExistence type="predicted"/>
<evidence type="ECO:0000313" key="3">
    <source>
        <dbReference type="Proteomes" id="UP000681722"/>
    </source>
</evidence>
<gene>
    <name evidence="2" type="ORF">SRO942_LOCUS28437</name>
</gene>
<name>A0A8S2QEC9_9BILA</name>